<feature type="domain" description="Glycosyltransferase subfamily 4-like N-terminal" evidence="3">
    <location>
        <begin position="19"/>
        <end position="215"/>
    </location>
</feature>
<gene>
    <name evidence="4" type="ORF">LPT13_10220</name>
</gene>
<proteinExistence type="predicted"/>
<evidence type="ECO:0000313" key="4">
    <source>
        <dbReference type="EMBL" id="MCI2242720.1"/>
    </source>
</evidence>
<keyword evidence="2 4" id="KW-0808">Transferase</keyword>
<dbReference type="InterPro" id="IPR028098">
    <property type="entry name" value="Glyco_trans_4-like_N"/>
</dbReference>
<dbReference type="Proteomes" id="UP001430755">
    <property type="component" value="Unassembled WGS sequence"/>
</dbReference>
<keyword evidence="5" id="KW-1185">Reference proteome</keyword>
<name>A0ABS9WIW6_9ACTN</name>
<protein>
    <submittedName>
        <fullName evidence="4">Glycosyltransferase</fullName>
        <ecNumber evidence="4">2.4.-.-</ecNumber>
    </submittedName>
</protein>
<dbReference type="Pfam" id="PF13439">
    <property type="entry name" value="Glyco_transf_4"/>
    <property type="match status" value="1"/>
</dbReference>
<evidence type="ECO:0000313" key="5">
    <source>
        <dbReference type="Proteomes" id="UP001430755"/>
    </source>
</evidence>
<evidence type="ECO:0000259" key="3">
    <source>
        <dbReference type="Pfam" id="PF13439"/>
    </source>
</evidence>
<dbReference type="EC" id="2.4.-.-" evidence="4"/>
<evidence type="ECO:0000256" key="2">
    <source>
        <dbReference type="ARBA" id="ARBA00022679"/>
    </source>
</evidence>
<dbReference type="Gene3D" id="3.40.50.2000">
    <property type="entry name" value="Glycogen Phosphorylase B"/>
    <property type="match status" value="2"/>
</dbReference>
<dbReference type="EMBL" id="JAJMLW010000004">
    <property type="protein sequence ID" value="MCI2242720.1"/>
    <property type="molecule type" value="Genomic_DNA"/>
</dbReference>
<comment type="caution">
    <text evidence="4">The sequence shown here is derived from an EMBL/GenBank/DDBJ whole genome shotgun (WGS) entry which is preliminary data.</text>
</comment>
<sequence>MQISTHADGWGKTILFDKHEELRSDGVESYVFWARGDHEQDNYMRKIASLSESCIDAVLTKLDGKAGFHSKRQTKRLLRMLDEIDPDVVHLHVLIGYYLDVEQLFSWLARSRCQVIWTLHDCWAFTGHCIHFSSANCNRWKTGCTSECPQINSYPKTLNRHTISWNYQKKKEVFTQLPVDRMKLVTPSKWLRDLASESFLAKYSIDVVPNTIDREVFKPVTTDFKSNYGIEGRYAILGVSSAWSEKKGLQDFIRLSEEVDESHVIVLVGLTSNQIRRLGRRQNSKLLLLPKTKSIEELVSIYSGVDVFFNPTKEDTFPTVNLEAEACGLPVVTYDAGGCRETIRRDDSACVDNYEEAVRQIAKHKGQATLQ</sequence>
<evidence type="ECO:0000256" key="1">
    <source>
        <dbReference type="ARBA" id="ARBA00022676"/>
    </source>
</evidence>
<dbReference type="SUPFAM" id="SSF53756">
    <property type="entry name" value="UDP-Glycosyltransferase/glycogen phosphorylase"/>
    <property type="match status" value="1"/>
</dbReference>
<dbReference type="PANTHER" id="PTHR46401">
    <property type="entry name" value="GLYCOSYLTRANSFERASE WBBK-RELATED"/>
    <property type="match status" value="1"/>
</dbReference>
<reference evidence="4" key="1">
    <citation type="submission" date="2021-11" db="EMBL/GenBank/DDBJ databases">
        <title>A Novel Adlercreutzia Species, isolated from a Allomyrina dichotoma larva feces.</title>
        <authorList>
            <person name="Suh M.K."/>
        </authorList>
    </citation>
    <scope>NUCLEOTIDE SEQUENCE</scope>
    <source>
        <strain evidence="4">JBNU-10</strain>
    </source>
</reference>
<organism evidence="4 5">
    <name type="scientific">Adlercreutzia faecimuris</name>
    <dbReference type="NCBI Taxonomy" id="2897341"/>
    <lineage>
        <taxon>Bacteria</taxon>
        <taxon>Bacillati</taxon>
        <taxon>Actinomycetota</taxon>
        <taxon>Coriobacteriia</taxon>
        <taxon>Eggerthellales</taxon>
        <taxon>Eggerthellaceae</taxon>
        <taxon>Adlercreutzia</taxon>
    </lineage>
</organism>
<dbReference type="PANTHER" id="PTHR46401:SF2">
    <property type="entry name" value="GLYCOSYLTRANSFERASE WBBK-RELATED"/>
    <property type="match status" value="1"/>
</dbReference>
<dbReference type="GO" id="GO:0016757">
    <property type="term" value="F:glycosyltransferase activity"/>
    <property type="evidence" value="ECO:0007669"/>
    <property type="project" value="UniProtKB-KW"/>
</dbReference>
<dbReference type="Pfam" id="PF13692">
    <property type="entry name" value="Glyco_trans_1_4"/>
    <property type="match status" value="1"/>
</dbReference>
<keyword evidence="1 4" id="KW-0328">Glycosyltransferase</keyword>
<accession>A0ABS9WIW6</accession>
<dbReference type="RefSeq" id="WP_242166226.1">
    <property type="nucleotide sequence ID" value="NZ_JAJMLW010000004.1"/>
</dbReference>